<proteinExistence type="predicted"/>
<feature type="transmembrane region" description="Helical" evidence="1">
    <location>
        <begin position="35"/>
        <end position="54"/>
    </location>
</feature>
<gene>
    <name evidence="2" type="ORF">SAMN05444377_11412</name>
</gene>
<dbReference type="AlphaFoldDB" id="A0A1M5D735"/>
<evidence type="ECO:0000256" key="1">
    <source>
        <dbReference type="SAM" id="Phobius"/>
    </source>
</evidence>
<evidence type="ECO:0000313" key="2">
    <source>
        <dbReference type="EMBL" id="SHF62492.1"/>
    </source>
</evidence>
<feature type="transmembrane region" description="Helical" evidence="1">
    <location>
        <begin position="66"/>
        <end position="86"/>
    </location>
</feature>
<dbReference type="Proteomes" id="UP000184147">
    <property type="component" value="Unassembled WGS sequence"/>
</dbReference>
<dbReference type="EMBL" id="FQVQ01000014">
    <property type="protein sequence ID" value="SHF62492.1"/>
    <property type="molecule type" value="Genomic_DNA"/>
</dbReference>
<dbReference type="RefSeq" id="WP_073364345.1">
    <property type="nucleotide sequence ID" value="NZ_FQVQ01000014.1"/>
</dbReference>
<reference evidence="2 3" key="1">
    <citation type="submission" date="2016-11" db="EMBL/GenBank/DDBJ databases">
        <authorList>
            <person name="Jaros S."/>
            <person name="Januszkiewicz K."/>
            <person name="Wedrychowicz H."/>
        </authorList>
    </citation>
    <scope>NUCLEOTIDE SEQUENCE [LARGE SCALE GENOMIC DNA]</scope>
    <source>
        <strain evidence="2 3">DSM 25660</strain>
    </source>
</reference>
<organism evidence="2 3">
    <name type="scientific">Flavobacterium fontis</name>
    <dbReference type="NCBI Taxonomy" id="1124188"/>
    <lineage>
        <taxon>Bacteria</taxon>
        <taxon>Pseudomonadati</taxon>
        <taxon>Bacteroidota</taxon>
        <taxon>Flavobacteriia</taxon>
        <taxon>Flavobacteriales</taxon>
        <taxon>Flavobacteriaceae</taxon>
        <taxon>Flavobacterium</taxon>
    </lineage>
</organism>
<feature type="transmembrane region" description="Helical" evidence="1">
    <location>
        <begin position="226"/>
        <end position="247"/>
    </location>
</feature>
<keyword evidence="3" id="KW-1185">Reference proteome</keyword>
<protein>
    <submittedName>
        <fullName evidence="2">Uncharacterized protein</fullName>
    </submittedName>
</protein>
<feature type="transmembrane region" description="Helical" evidence="1">
    <location>
        <begin position="98"/>
        <end position="120"/>
    </location>
</feature>
<keyword evidence="1" id="KW-1133">Transmembrane helix</keyword>
<feature type="transmembrane region" description="Helical" evidence="1">
    <location>
        <begin position="132"/>
        <end position="156"/>
    </location>
</feature>
<evidence type="ECO:0000313" key="3">
    <source>
        <dbReference type="Proteomes" id="UP000184147"/>
    </source>
</evidence>
<keyword evidence="1" id="KW-0472">Membrane</keyword>
<name>A0A1M5D735_9FLAO</name>
<keyword evidence="1" id="KW-0812">Transmembrane</keyword>
<feature type="transmembrane region" description="Helical" evidence="1">
    <location>
        <begin position="162"/>
        <end position="182"/>
    </location>
</feature>
<feature type="transmembrane region" description="Helical" evidence="1">
    <location>
        <begin position="194"/>
        <end position="214"/>
    </location>
</feature>
<accession>A0A1M5D735</accession>
<sequence>MKRNYFSALIQALIVLIISATVVYGIDLTHYQESQSKLLLILLTLAGTFLVYQIGFYKKEANQSLCSIYICVTLFTCIQGITIPYLRKEVVGLTDDVALLGAAWMLAVTTFILFFCYIHLPKNMKLSSRELYLSIVLGIVFWMNGVLVINLIGAYLLTDANVFLGMGFLLTIPITLVSILIIKRIIQLPFRQLYLPLLVMTGTATFFDSTFLLFAHDLYHSKSLIAFHGACLILWGAGLGYVILFIYDKRTANAM</sequence>